<dbReference type="InterPro" id="IPR003141">
    <property type="entry name" value="Pol/His_phosphatase_N"/>
</dbReference>
<proteinExistence type="predicted"/>
<gene>
    <name evidence="2" type="ORF">A3I42_02920</name>
</gene>
<dbReference type="GO" id="GO:0035312">
    <property type="term" value="F:5'-3' DNA exonuclease activity"/>
    <property type="evidence" value="ECO:0007669"/>
    <property type="project" value="TreeGrafter"/>
</dbReference>
<accession>A0A1F7VDJ6</accession>
<dbReference type="Proteomes" id="UP000178264">
    <property type="component" value="Unassembled WGS sequence"/>
</dbReference>
<dbReference type="Pfam" id="PF02811">
    <property type="entry name" value="PHP"/>
    <property type="match status" value="1"/>
</dbReference>
<dbReference type="PANTHER" id="PTHR42924">
    <property type="entry name" value="EXONUCLEASE"/>
    <property type="match status" value="1"/>
</dbReference>
<dbReference type="SMART" id="SM00481">
    <property type="entry name" value="POLIIIAc"/>
    <property type="match status" value="1"/>
</dbReference>
<protein>
    <recommendedName>
        <fullName evidence="1">Polymerase/histidinol phosphatase N-terminal domain-containing protein</fullName>
    </recommendedName>
</protein>
<evidence type="ECO:0000313" key="2">
    <source>
        <dbReference type="EMBL" id="OGL88596.1"/>
    </source>
</evidence>
<dbReference type="EMBL" id="MGER01000022">
    <property type="protein sequence ID" value="OGL88596.1"/>
    <property type="molecule type" value="Genomic_DNA"/>
</dbReference>
<feature type="domain" description="Polymerase/histidinol phosphatase N-terminal" evidence="1">
    <location>
        <begin position="2"/>
        <end position="67"/>
    </location>
</feature>
<evidence type="ECO:0000313" key="3">
    <source>
        <dbReference type="Proteomes" id="UP000178264"/>
    </source>
</evidence>
<name>A0A1F7VDJ6_9BACT</name>
<dbReference type="GO" id="GO:0004534">
    <property type="term" value="F:5'-3' RNA exonuclease activity"/>
    <property type="evidence" value="ECO:0007669"/>
    <property type="project" value="TreeGrafter"/>
</dbReference>
<dbReference type="Gene3D" id="3.20.20.140">
    <property type="entry name" value="Metal-dependent hydrolases"/>
    <property type="match status" value="1"/>
</dbReference>
<comment type="caution">
    <text evidence="2">The sequence shown here is derived from an EMBL/GenBank/DDBJ whole genome shotgun (WGS) entry which is preliminary data.</text>
</comment>
<organism evidence="2 3">
    <name type="scientific">Candidatus Uhrbacteria bacterium RIFCSPLOWO2_02_FULL_49_11</name>
    <dbReference type="NCBI Taxonomy" id="1802409"/>
    <lineage>
        <taxon>Bacteria</taxon>
        <taxon>Candidatus Uhriibacteriota</taxon>
    </lineage>
</organism>
<dbReference type="PANTHER" id="PTHR42924:SF3">
    <property type="entry name" value="POLYMERASE_HISTIDINOL PHOSPHATASE N-TERMINAL DOMAIN-CONTAINING PROTEIN"/>
    <property type="match status" value="1"/>
</dbReference>
<sequence>MIDLHTHSLHSDGTETPRQLVERAKAAQLTLFAIADHDTTAGLEEAVNAADALHVAFIPALELTVDLHGRHAHLLGYGINLQYNELLNALLWRQEGRRVQFREKVRLANKRLNADHKGELDAEALLKEIKGIPGRPHIARAIVAMGWEQKFRPAFDKYLIDYIPETVAFKPAHAIELIHRAGGIASLAHPGSDEIGLGRFAKTAQEVRAALKELIAQGMDGIEVWTPAHTFKMRAFYEKMAEELHLIITGGTDWHGPSFDAPAPGIFEIPDTVAEGIRSKLKM</sequence>
<dbReference type="CDD" id="cd07438">
    <property type="entry name" value="PHP_HisPPase_AMP"/>
    <property type="match status" value="1"/>
</dbReference>
<dbReference type="Gene3D" id="1.10.150.650">
    <property type="match status" value="1"/>
</dbReference>
<dbReference type="SUPFAM" id="SSF89550">
    <property type="entry name" value="PHP domain-like"/>
    <property type="match status" value="1"/>
</dbReference>
<reference evidence="2 3" key="1">
    <citation type="journal article" date="2016" name="Nat. Commun.">
        <title>Thousands of microbial genomes shed light on interconnected biogeochemical processes in an aquifer system.</title>
        <authorList>
            <person name="Anantharaman K."/>
            <person name="Brown C.T."/>
            <person name="Hug L.A."/>
            <person name="Sharon I."/>
            <person name="Castelle C.J."/>
            <person name="Probst A.J."/>
            <person name="Thomas B.C."/>
            <person name="Singh A."/>
            <person name="Wilkins M.J."/>
            <person name="Karaoz U."/>
            <person name="Brodie E.L."/>
            <person name="Williams K.H."/>
            <person name="Hubbard S.S."/>
            <person name="Banfield J.F."/>
        </authorList>
    </citation>
    <scope>NUCLEOTIDE SEQUENCE [LARGE SCALE GENOMIC DNA]</scope>
</reference>
<evidence type="ECO:0000259" key="1">
    <source>
        <dbReference type="SMART" id="SM00481"/>
    </source>
</evidence>
<dbReference type="InterPro" id="IPR016195">
    <property type="entry name" value="Pol/histidinol_Pase-like"/>
</dbReference>
<dbReference type="AlphaFoldDB" id="A0A1F7VDJ6"/>
<dbReference type="InterPro" id="IPR004013">
    <property type="entry name" value="PHP_dom"/>
</dbReference>
<dbReference type="InterPro" id="IPR052018">
    <property type="entry name" value="PHP_domain"/>
</dbReference>